<dbReference type="AlphaFoldDB" id="A0AAV1GW32"/>
<name>A0AAV1GW32_XYRNO</name>
<dbReference type="Proteomes" id="UP001178508">
    <property type="component" value="Chromosome 17"/>
</dbReference>
<proteinExistence type="predicted"/>
<reference evidence="1" key="1">
    <citation type="submission" date="2023-08" db="EMBL/GenBank/DDBJ databases">
        <authorList>
            <person name="Alioto T."/>
            <person name="Alioto T."/>
            <person name="Gomez Garrido J."/>
        </authorList>
    </citation>
    <scope>NUCLEOTIDE SEQUENCE</scope>
</reference>
<evidence type="ECO:0000313" key="2">
    <source>
        <dbReference type="Proteomes" id="UP001178508"/>
    </source>
</evidence>
<dbReference type="EMBL" id="OY660880">
    <property type="protein sequence ID" value="CAJ1077254.1"/>
    <property type="molecule type" value="Genomic_DNA"/>
</dbReference>
<organism evidence="1 2">
    <name type="scientific">Xyrichtys novacula</name>
    <name type="common">Pearly razorfish</name>
    <name type="synonym">Hemipteronotus novacula</name>
    <dbReference type="NCBI Taxonomy" id="13765"/>
    <lineage>
        <taxon>Eukaryota</taxon>
        <taxon>Metazoa</taxon>
        <taxon>Chordata</taxon>
        <taxon>Craniata</taxon>
        <taxon>Vertebrata</taxon>
        <taxon>Euteleostomi</taxon>
        <taxon>Actinopterygii</taxon>
        <taxon>Neopterygii</taxon>
        <taxon>Teleostei</taxon>
        <taxon>Neoteleostei</taxon>
        <taxon>Acanthomorphata</taxon>
        <taxon>Eupercaria</taxon>
        <taxon>Labriformes</taxon>
        <taxon>Labridae</taxon>
        <taxon>Xyrichtys</taxon>
    </lineage>
</organism>
<evidence type="ECO:0000313" key="1">
    <source>
        <dbReference type="EMBL" id="CAJ1077254.1"/>
    </source>
</evidence>
<gene>
    <name evidence="1" type="ORF">XNOV1_A021048</name>
</gene>
<keyword evidence="2" id="KW-1185">Reference proteome</keyword>
<sequence>MKPKEREYLSVRCALSASCQQHTQPIRTAAKWLGGAPRSAKLVIHSDKLAGEQSDQAAQRRRAVKLLQTVQGLYQIWSSVTLRRRGMENALASRWKDGLADT</sequence>
<protein>
    <submittedName>
        <fullName evidence="1">Uncharacterized protein</fullName>
    </submittedName>
</protein>
<accession>A0AAV1GW32</accession>